<dbReference type="AlphaFoldDB" id="A0A919PQR3"/>
<dbReference type="Proteomes" id="UP000660611">
    <property type="component" value="Unassembled WGS sequence"/>
</dbReference>
<feature type="region of interest" description="Disordered" evidence="1">
    <location>
        <begin position="133"/>
        <end position="180"/>
    </location>
</feature>
<sequence length="254" mass="25896">MRSGVRHHGGVGGRGRPWWAALVLAVPVALLLAGLWKAIALFAAVCAGLVAPVLVGQWWSRRRQRAANVGGAQVWDGHLALDCAAGLWEFGVGSAFLFGAGVPVCLAPQPLGLLVELRRSRLRRVAARRRAAVRHATARRAPARPTPRHGAAPPGPARPTAGRTGAGPPGAGGADPGGGAGQAPILVSWTDIAAVRQAGPTRMTDWGRAGVLPFDVVEVVLHDGGVLPFATPDATGLADLITLRSSAGTGSGAG</sequence>
<feature type="transmembrane region" description="Helical" evidence="2">
    <location>
        <begin position="18"/>
        <end position="36"/>
    </location>
</feature>
<protein>
    <submittedName>
        <fullName evidence="3">Uncharacterized protein</fullName>
    </submittedName>
</protein>
<feature type="transmembrane region" description="Helical" evidence="2">
    <location>
        <begin position="95"/>
        <end position="115"/>
    </location>
</feature>
<feature type="compositionally biased region" description="Gly residues" evidence="1">
    <location>
        <begin position="164"/>
        <end position="180"/>
    </location>
</feature>
<feature type="compositionally biased region" description="Low complexity" evidence="1">
    <location>
        <begin position="148"/>
        <end position="163"/>
    </location>
</feature>
<keyword evidence="4" id="KW-1185">Reference proteome</keyword>
<gene>
    <name evidence="3" type="ORF">Dsi01nite_063900</name>
</gene>
<reference evidence="3" key="1">
    <citation type="submission" date="2021-01" db="EMBL/GenBank/DDBJ databases">
        <title>Whole genome shotgun sequence of Dactylosporangium siamense NBRC 106093.</title>
        <authorList>
            <person name="Komaki H."/>
            <person name="Tamura T."/>
        </authorList>
    </citation>
    <scope>NUCLEOTIDE SEQUENCE</scope>
    <source>
        <strain evidence="3">NBRC 106093</strain>
    </source>
</reference>
<accession>A0A919PQR3</accession>
<feature type="compositionally biased region" description="Basic residues" evidence="1">
    <location>
        <begin position="133"/>
        <end position="142"/>
    </location>
</feature>
<evidence type="ECO:0000313" key="3">
    <source>
        <dbReference type="EMBL" id="GIG48349.1"/>
    </source>
</evidence>
<evidence type="ECO:0000256" key="1">
    <source>
        <dbReference type="SAM" id="MobiDB-lite"/>
    </source>
</evidence>
<proteinExistence type="predicted"/>
<keyword evidence="2" id="KW-0472">Membrane</keyword>
<name>A0A919PQR3_9ACTN</name>
<comment type="caution">
    <text evidence="3">The sequence shown here is derived from an EMBL/GenBank/DDBJ whole genome shotgun (WGS) entry which is preliminary data.</text>
</comment>
<evidence type="ECO:0000256" key="2">
    <source>
        <dbReference type="SAM" id="Phobius"/>
    </source>
</evidence>
<feature type="transmembrane region" description="Helical" evidence="2">
    <location>
        <begin position="41"/>
        <end position="59"/>
    </location>
</feature>
<organism evidence="3 4">
    <name type="scientific">Dactylosporangium siamense</name>
    <dbReference type="NCBI Taxonomy" id="685454"/>
    <lineage>
        <taxon>Bacteria</taxon>
        <taxon>Bacillati</taxon>
        <taxon>Actinomycetota</taxon>
        <taxon>Actinomycetes</taxon>
        <taxon>Micromonosporales</taxon>
        <taxon>Micromonosporaceae</taxon>
        <taxon>Dactylosporangium</taxon>
    </lineage>
</organism>
<evidence type="ECO:0000313" key="4">
    <source>
        <dbReference type="Proteomes" id="UP000660611"/>
    </source>
</evidence>
<keyword evidence="2" id="KW-0812">Transmembrane</keyword>
<dbReference type="EMBL" id="BONQ01000102">
    <property type="protein sequence ID" value="GIG48349.1"/>
    <property type="molecule type" value="Genomic_DNA"/>
</dbReference>
<keyword evidence="2" id="KW-1133">Transmembrane helix</keyword>